<dbReference type="Pfam" id="PF04578">
    <property type="entry name" value="DUF594"/>
    <property type="match status" value="1"/>
</dbReference>
<feature type="transmembrane region" description="Helical" evidence="2">
    <location>
        <begin position="68"/>
        <end position="89"/>
    </location>
</feature>
<dbReference type="HOGENOM" id="CLU_008762_1_1_1"/>
<reference evidence="4" key="2">
    <citation type="submission" date="2013-04" db="UniProtKB">
        <authorList>
            <consortium name="EnsemblPlants"/>
        </authorList>
    </citation>
    <scope>IDENTIFICATION</scope>
</reference>
<name>J3LJV6_ORYBR</name>
<gene>
    <name evidence="4" type="primary">LOC102704877</name>
</gene>
<evidence type="ECO:0000313" key="5">
    <source>
        <dbReference type="Proteomes" id="UP000006038"/>
    </source>
</evidence>
<dbReference type="EnsemblPlants" id="OB03G13320.1">
    <property type="protein sequence ID" value="OB03G13320.1"/>
    <property type="gene ID" value="OB03G13320"/>
</dbReference>
<dbReference type="OMA" id="LHYRVPR"/>
<feature type="compositionally biased region" description="Polar residues" evidence="1">
    <location>
        <begin position="736"/>
        <end position="750"/>
    </location>
</feature>
<dbReference type="Pfam" id="PF13968">
    <property type="entry name" value="DUF4220"/>
    <property type="match status" value="1"/>
</dbReference>
<keyword evidence="2" id="KW-0472">Membrane</keyword>
<dbReference type="InterPro" id="IPR007658">
    <property type="entry name" value="DUF594"/>
</dbReference>
<feature type="domain" description="DUF4220" evidence="3">
    <location>
        <begin position="75"/>
        <end position="470"/>
    </location>
</feature>
<keyword evidence="2" id="KW-1133">Transmembrane helix</keyword>
<dbReference type="eggNOG" id="ENOG502QSWW">
    <property type="taxonomic scope" value="Eukaryota"/>
</dbReference>
<organism evidence="4">
    <name type="scientific">Oryza brachyantha</name>
    <name type="common">malo sina</name>
    <dbReference type="NCBI Taxonomy" id="4533"/>
    <lineage>
        <taxon>Eukaryota</taxon>
        <taxon>Viridiplantae</taxon>
        <taxon>Streptophyta</taxon>
        <taxon>Embryophyta</taxon>
        <taxon>Tracheophyta</taxon>
        <taxon>Spermatophyta</taxon>
        <taxon>Magnoliopsida</taxon>
        <taxon>Liliopsida</taxon>
        <taxon>Poales</taxon>
        <taxon>Poaceae</taxon>
        <taxon>BOP clade</taxon>
        <taxon>Oryzoideae</taxon>
        <taxon>Oryzeae</taxon>
        <taxon>Oryzinae</taxon>
        <taxon>Oryza</taxon>
    </lineage>
</organism>
<feature type="transmembrane region" description="Helical" evidence="2">
    <location>
        <begin position="36"/>
        <end position="56"/>
    </location>
</feature>
<evidence type="ECO:0000313" key="4">
    <source>
        <dbReference type="EnsemblPlants" id="OB03G13320.1"/>
    </source>
</evidence>
<feature type="transmembrane region" description="Helical" evidence="2">
    <location>
        <begin position="101"/>
        <end position="123"/>
    </location>
</feature>
<evidence type="ECO:0000256" key="2">
    <source>
        <dbReference type="SAM" id="Phobius"/>
    </source>
</evidence>
<accession>J3LJV6</accession>
<proteinExistence type="predicted"/>
<reference evidence="4" key="1">
    <citation type="journal article" date="2013" name="Nat. Commun.">
        <title>Whole-genome sequencing of Oryza brachyantha reveals mechanisms underlying Oryza genome evolution.</title>
        <authorList>
            <person name="Chen J."/>
            <person name="Huang Q."/>
            <person name="Gao D."/>
            <person name="Wang J."/>
            <person name="Lang Y."/>
            <person name="Liu T."/>
            <person name="Li B."/>
            <person name="Bai Z."/>
            <person name="Luis Goicoechea J."/>
            <person name="Liang C."/>
            <person name="Chen C."/>
            <person name="Zhang W."/>
            <person name="Sun S."/>
            <person name="Liao Y."/>
            <person name="Zhang X."/>
            <person name="Yang L."/>
            <person name="Song C."/>
            <person name="Wang M."/>
            <person name="Shi J."/>
            <person name="Liu G."/>
            <person name="Liu J."/>
            <person name="Zhou H."/>
            <person name="Zhou W."/>
            <person name="Yu Q."/>
            <person name="An N."/>
            <person name="Chen Y."/>
            <person name="Cai Q."/>
            <person name="Wang B."/>
            <person name="Liu B."/>
            <person name="Min J."/>
            <person name="Huang Y."/>
            <person name="Wu H."/>
            <person name="Li Z."/>
            <person name="Zhang Y."/>
            <person name="Yin Y."/>
            <person name="Song W."/>
            <person name="Jiang J."/>
            <person name="Jackson S.A."/>
            <person name="Wing R.A."/>
            <person name="Wang J."/>
            <person name="Chen M."/>
        </authorList>
    </citation>
    <scope>NUCLEOTIDE SEQUENCE [LARGE SCALE GENOMIC DNA]</scope>
    <source>
        <strain evidence="4">cv. IRGC 101232</strain>
    </source>
</reference>
<dbReference type="Proteomes" id="UP000006038">
    <property type="component" value="Chromosome 3"/>
</dbReference>
<dbReference type="Gramene" id="OB03G13320.1">
    <property type="protein sequence ID" value="OB03G13320.1"/>
    <property type="gene ID" value="OB03G13320"/>
</dbReference>
<feature type="transmembrane region" description="Helical" evidence="2">
    <location>
        <begin position="347"/>
        <end position="377"/>
    </location>
</feature>
<evidence type="ECO:0000259" key="3">
    <source>
        <dbReference type="Pfam" id="PF13968"/>
    </source>
</evidence>
<keyword evidence="2" id="KW-0812">Transmembrane</keyword>
<feature type="region of interest" description="Disordered" evidence="1">
    <location>
        <begin position="725"/>
        <end position="750"/>
    </location>
</feature>
<keyword evidence="5" id="KW-1185">Reference proteome</keyword>
<dbReference type="PANTHER" id="PTHR31325">
    <property type="entry name" value="OS01G0798800 PROTEIN-RELATED"/>
    <property type="match status" value="1"/>
</dbReference>
<dbReference type="InterPro" id="IPR025315">
    <property type="entry name" value="DUF4220"/>
</dbReference>
<protein>
    <recommendedName>
        <fullName evidence="3">DUF4220 domain-containing protein</fullName>
    </recommendedName>
</protein>
<sequence length="750" mass="82755">MASTPAAMPPPPPPPPLKYRHCNNADGLVSVEALRIIVETKACFVAVALALAYFLTASRHRLWSSSHLIKGFLFAATQPVTRFLVGMFAMLLSMPFRNDLYLLWGILLLAGYEGVYTISGYGVSARLSDLAVHEFTRCSNIVLLGLYVRYYSHASQFRYPLWALWALMVAKFLERIVRFKIAHGRYGDGNTGLVADYMKHEHELPPESWAETDIEAGQHGFPMNNYNYLIVGDSKLEDKVIPAIYEAKLEPEADTVTVAKVWTCKGDLLECKKYGDRLKDVCLSFALCKLLRRKFAGVDASTEELAKSRELVFDGLITSGIDAERTFRVVRAELGFARDISFTKYPILFSCGFPVVSVVLFLATLGASLWIMVSAILHYRVPRGSTPNLVNGKNVDLSITFGIVSMVTAMDICEFSMHISSNWTKVMVVSEYVRNRYGRCYLLDRIIRLVCHGNIAEPIGNSLGQFDLVNGTKRGRISRCVVQLYHNARSFVLLNDDDKYRIMKGKSLRVPGAVKTAICEALMRNRSELAKGQPLPRAASMLRAHCHPPTAIETVVVWHVATCCLERGAPIKLGESERQREEFRRLQESYEVAAALSKYCAYLLFYKPKMLGSVGNNTVSYTCKTLVKEAAPADNTNTGGGGSDGDKMISKGKLLAQRLLKVRGWVDWTELKEFWSEMLIALAASGSVSAHEKGLGDGGEFITHVWALLYHAGIDGNSSSSAIVGSAGGGTGGRADNSTFQNGTAVESHG</sequence>
<evidence type="ECO:0000256" key="1">
    <source>
        <dbReference type="SAM" id="MobiDB-lite"/>
    </source>
</evidence>
<dbReference type="AlphaFoldDB" id="J3LJV6"/>